<evidence type="ECO:0000256" key="6">
    <source>
        <dbReference type="ARBA" id="ARBA00023163"/>
    </source>
</evidence>
<feature type="region of interest" description="Disordered" evidence="8">
    <location>
        <begin position="135"/>
        <end position="167"/>
    </location>
</feature>
<dbReference type="Proteomes" id="UP000325945">
    <property type="component" value="Unassembled WGS sequence"/>
</dbReference>
<dbReference type="PROSITE" id="PS50048">
    <property type="entry name" value="ZN2_CY6_FUNGAL_2"/>
    <property type="match status" value="1"/>
</dbReference>
<evidence type="ECO:0000256" key="2">
    <source>
        <dbReference type="ARBA" id="ARBA00022723"/>
    </source>
</evidence>
<protein>
    <recommendedName>
        <fullName evidence="9">Zn(2)-C6 fungal-type domain-containing protein</fullName>
    </recommendedName>
</protein>
<evidence type="ECO:0000259" key="9">
    <source>
        <dbReference type="PROSITE" id="PS50048"/>
    </source>
</evidence>
<dbReference type="GO" id="GO:0008270">
    <property type="term" value="F:zinc ion binding"/>
    <property type="evidence" value="ECO:0007669"/>
    <property type="project" value="InterPro"/>
</dbReference>
<keyword evidence="6" id="KW-0804">Transcription</keyword>
<dbReference type="InterPro" id="IPR052202">
    <property type="entry name" value="Yeast_MetPath_Reg"/>
</dbReference>
<dbReference type="CDD" id="cd00067">
    <property type="entry name" value="GAL4"/>
    <property type="match status" value="1"/>
</dbReference>
<dbReference type="EMBL" id="ML741808">
    <property type="protein sequence ID" value="KAE8325376.1"/>
    <property type="molecule type" value="Genomic_DNA"/>
</dbReference>
<dbReference type="InterPro" id="IPR001138">
    <property type="entry name" value="Zn2Cys6_DnaBD"/>
</dbReference>
<gene>
    <name evidence="10" type="ORF">BDV39DRAFT_104228</name>
</gene>
<feature type="domain" description="Zn(2)-C6 fungal-type" evidence="9">
    <location>
        <begin position="22"/>
        <end position="52"/>
    </location>
</feature>
<dbReference type="GO" id="GO:0006351">
    <property type="term" value="P:DNA-templated transcription"/>
    <property type="evidence" value="ECO:0007669"/>
    <property type="project" value="InterPro"/>
</dbReference>
<dbReference type="GO" id="GO:0045944">
    <property type="term" value="P:positive regulation of transcription by RNA polymerase II"/>
    <property type="evidence" value="ECO:0007669"/>
    <property type="project" value="TreeGrafter"/>
</dbReference>
<evidence type="ECO:0000256" key="3">
    <source>
        <dbReference type="ARBA" id="ARBA00022833"/>
    </source>
</evidence>
<evidence type="ECO:0000256" key="5">
    <source>
        <dbReference type="ARBA" id="ARBA00023125"/>
    </source>
</evidence>
<evidence type="ECO:0000256" key="8">
    <source>
        <dbReference type="SAM" id="MobiDB-lite"/>
    </source>
</evidence>
<proteinExistence type="predicted"/>
<keyword evidence="11" id="KW-1185">Reference proteome</keyword>
<name>A0A5N6WZ80_9EURO</name>
<dbReference type="GO" id="GO:0043565">
    <property type="term" value="F:sequence-specific DNA binding"/>
    <property type="evidence" value="ECO:0007669"/>
    <property type="project" value="TreeGrafter"/>
</dbReference>
<dbReference type="InterPro" id="IPR007219">
    <property type="entry name" value="XnlR_reg_dom"/>
</dbReference>
<comment type="subcellular location">
    <subcellularLocation>
        <location evidence="1">Nucleus</location>
    </subcellularLocation>
</comment>
<dbReference type="PROSITE" id="PS00463">
    <property type="entry name" value="ZN2_CY6_FUNGAL_1"/>
    <property type="match status" value="1"/>
</dbReference>
<dbReference type="Pfam" id="PF00172">
    <property type="entry name" value="Zn_clus"/>
    <property type="match status" value="1"/>
</dbReference>
<dbReference type="GO" id="GO:0005634">
    <property type="term" value="C:nucleus"/>
    <property type="evidence" value="ECO:0007669"/>
    <property type="project" value="UniProtKB-SubCell"/>
</dbReference>
<accession>A0A5N6WZ80</accession>
<evidence type="ECO:0000313" key="11">
    <source>
        <dbReference type="Proteomes" id="UP000325945"/>
    </source>
</evidence>
<evidence type="ECO:0000256" key="4">
    <source>
        <dbReference type="ARBA" id="ARBA00023015"/>
    </source>
</evidence>
<evidence type="ECO:0000256" key="7">
    <source>
        <dbReference type="ARBA" id="ARBA00023242"/>
    </source>
</evidence>
<keyword evidence="2" id="KW-0479">Metal-binding</keyword>
<dbReference type="PANTHER" id="PTHR47782">
    <property type="entry name" value="ZN(II)2CYS6 TRANSCRIPTION FACTOR (EUROFUNG)-RELATED"/>
    <property type="match status" value="1"/>
</dbReference>
<keyword evidence="7" id="KW-0539">Nucleus</keyword>
<dbReference type="AlphaFoldDB" id="A0A5N6WZ80"/>
<dbReference type="SUPFAM" id="SSF57701">
    <property type="entry name" value="Zn2/Cys6 DNA-binding domain"/>
    <property type="match status" value="1"/>
</dbReference>
<dbReference type="SMART" id="SM00066">
    <property type="entry name" value="GAL4"/>
    <property type="match status" value="1"/>
</dbReference>
<evidence type="ECO:0000256" key="1">
    <source>
        <dbReference type="ARBA" id="ARBA00004123"/>
    </source>
</evidence>
<sequence length="820" mass="92046">MNQSTTNDPSTGTRSVRKVRLACVRCRNRRIKCDGEIPACRNCLKANAACVDVDGRNGDVLLPRSFTANCVSRIQWLEEIIQTQLPHVDLGAGPQLDASTKAAFETAPPRPMGTSVETHCGHMGWRNNHGLVIPNEDEHADTVPPPSYGDTNDPSPQPDCWESPRPDSNIADEVRALAQSLGRVSLHEDSRQTYYLGTSSGILFAHVIGASASELHDAGWPTVTETENAPKSDSLERLRITLCHELPPRDRCQALIDEYFRIVHPDFPVLDPTSVSNICEALYTFASSTQTHKPGRKGWPVDSAVFSYNGEMEIRDGQYEISIPIYTAAFHLLMIFSLAATTRARRRQLEDSPHRLYKTAMSLSHHFLNEPSLTGVQALVLLAAHSLMAPSEINIWTIVHIAMANSIDIGLHREMEVSPHNRLPIHMRRMVFWTVYSLDRSISSIQGRPLGIRDETFDLSRPALEFMGDRINPRGCFGPSFDPCGLWPYTTHRLALDRWISAIKLLLYRCPSAAEQNLFMWPQDFTNQQGILKSKLHAWYLEIPNVVSELVVPDESLRERLRLKLEAQYHSAMMLLFQPSQALRKPSLEACVICYESAIRRLAIYSQLYEKEQLFHSWRSMQDIFHAGVTFIYTVCASPSLQQTVSLPVMSKNMRRCSNLLSTGGEWWPSLKKAKTRLERAADLMIEKFNTLNQTILPPPSIQDMSLPDLNESAGRGLESMSPTLALPSTRFTCWDFPVPGLNSTDSLFQPSIWRNANSFTFPVVSPARSIPQVEEDIVAHGQPKPVSENTNIDSTRLTSLNSSEEGSFDDILRAFVQTS</sequence>
<dbReference type="CDD" id="cd12148">
    <property type="entry name" value="fungal_TF_MHR"/>
    <property type="match status" value="1"/>
</dbReference>
<organism evidence="10 11">
    <name type="scientific">Aspergillus sergii</name>
    <dbReference type="NCBI Taxonomy" id="1034303"/>
    <lineage>
        <taxon>Eukaryota</taxon>
        <taxon>Fungi</taxon>
        <taxon>Dikarya</taxon>
        <taxon>Ascomycota</taxon>
        <taxon>Pezizomycotina</taxon>
        <taxon>Eurotiomycetes</taxon>
        <taxon>Eurotiomycetidae</taxon>
        <taxon>Eurotiales</taxon>
        <taxon>Aspergillaceae</taxon>
        <taxon>Aspergillus</taxon>
        <taxon>Aspergillus subgen. Circumdati</taxon>
    </lineage>
</organism>
<keyword evidence="4" id="KW-0805">Transcription regulation</keyword>
<keyword evidence="3" id="KW-0862">Zinc</keyword>
<dbReference type="PANTHER" id="PTHR47782:SF1">
    <property type="entry name" value="PYRIMIDINE PATHWAY REGULATORY PROTEIN 1"/>
    <property type="match status" value="1"/>
</dbReference>
<dbReference type="SMART" id="SM00906">
    <property type="entry name" value="Fungal_trans"/>
    <property type="match status" value="1"/>
</dbReference>
<dbReference type="GO" id="GO:0000981">
    <property type="term" value="F:DNA-binding transcription factor activity, RNA polymerase II-specific"/>
    <property type="evidence" value="ECO:0007669"/>
    <property type="project" value="InterPro"/>
</dbReference>
<keyword evidence="5" id="KW-0238">DNA-binding</keyword>
<reference evidence="11" key="1">
    <citation type="submission" date="2019-04" db="EMBL/GenBank/DDBJ databases">
        <title>Friends and foes A comparative genomics studyof 23 Aspergillus species from section Flavi.</title>
        <authorList>
            <consortium name="DOE Joint Genome Institute"/>
            <person name="Kjaerbolling I."/>
            <person name="Vesth T."/>
            <person name="Frisvad J.C."/>
            <person name="Nybo J.L."/>
            <person name="Theobald S."/>
            <person name="Kildgaard S."/>
            <person name="Isbrandt T."/>
            <person name="Kuo A."/>
            <person name="Sato A."/>
            <person name="Lyhne E.K."/>
            <person name="Kogle M.E."/>
            <person name="Wiebenga A."/>
            <person name="Kun R.S."/>
            <person name="Lubbers R.J."/>
            <person name="Makela M.R."/>
            <person name="Barry K."/>
            <person name="Chovatia M."/>
            <person name="Clum A."/>
            <person name="Daum C."/>
            <person name="Haridas S."/>
            <person name="He G."/>
            <person name="LaButti K."/>
            <person name="Lipzen A."/>
            <person name="Mondo S."/>
            <person name="Riley R."/>
            <person name="Salamov A."/>
            <person name="Simmons B.A."/>
            <person name="Magnuson J.K."/>
            <person name="Henrissat B."/>
            <person name="Mortensen U.H."/>
            <person name="Larsen T.O."/>
            <person name="Devries R.P."/>
            <person name="Grigoriev I.V."/>
            <person name="Machida M."/>
            <person name="Baker S.E."/>
            <person name="Andersen M.R."/>
        </authorList>
    </citation>
    <scope>NUCLEOTIDE SEQUENCE [LARGE SCALE GENOMIC DNA]</scope>
    <source>
        <strain evidence="11">CBS 130017</strain>
    </source>
</reference>
<dbReference type="Pfam" id="PF04082">
    <property type="entry name" value="Fungal_trans"/>
    <property type="match status" value="1"/>
</dbReference>
<dbReference type="Gene3D" id="4.10.240.10">
    <property type="entry name" value="Zn(2)-C6 fungal-type DNA-binding domain"/>
    <property type="match status" value="1"/>
</dbReference>
<dbReference type="InterPro" id="IPR036864">
    <property type="entry name" value="Zn2-C6_fun-type_DNA-bd_sf"/>
</dbReference>
<evidence type="ECO:0000313" key="10">
    <source>
        <dbReference type="EMBL" id="KAE8325376.1"/>
    </source>
</evidence>